<gene>
    <name evidence="1" type="ORF">ceV_471</name>
</gene>
<accession>A0A0N7G7P7</accession>
<reference evidence="1 2" key="1">
    <citation type="journal article" date="2015" name="Genome Announc.">
        <title>The 474-Kilobase-Pair Complete Genome Sequence of CeV-01B, a Virus Infecting Haptolina (Chrysochromulina) ericina (Prymnesiophyceae).</title>
        <authorList>
            <person name="Gallot-Lavallee L."/>
            <person name="Pagarete A."/>
            <person name="Legendre M."/>
            <person name="Santini S."/>
            <person name="Sandaa R.A."/>
            <person name="Himmelbauer H."/>
            <person name="Ogata H."/>
            <person name="Bratbak G."/>
            <person name="Claverie J.M."/>
        </authorList>
    </citation>
    <scope>NUCLEOTIDE SEQUENCE [LARGE SCALE GENOMIC DNA]</scope>
    <source>
        <strain evidence="1">CeV-01B</strain>
    </source>
</reference>
<sequence length="132" mass="15578">MGLVIEISIDIKKNNRISEIKSFLSDLAEEYNSESDYFIYETEGTNSRIERNDCIHVVEFNTPQTEFEKNNILNFIKKIISKNLTKLDTIYQDNGKINMIYNSLKQKNYNKTNDRSKKNKPIIDIIKKNLDY</sequence>
<evidence type="ECO:0000313" key="2">
    <source>
        <dbReference type="Proteomes" id="UP000203826"/>
    </source>
</evidence>
<organism evidence="1 2">
    <name type="scientific">Chrysochromulina ericina virus CeV-01B</name>
    <dbReference type="NCBI Taxonomy" id="3070830"/>
    <lineage>
        <taxon>Viruses</taxon>
        <taxon>Varidnaviria</taxon>
        <taxon>Bamfordvirae</taxon>
        <taxon>Nucleocytoviricota</taxon>
        <taxon>Megaviricetes</taxon>
        <taxon>Imitervirales</taxon>
        <taxon>Mesomimiviridae</taxon>
        <taxon>Tethysvirus</taxon>
        <taxon>Tethysvirus raunefjordenense</taxon>
    </lineage>
</organism>
<dbReference type="KEGG" id="vg:26049338"/>
<protein>
    <submittedName>
        <fullName evidence="1">Uncharacterized protein</fullName>
    </submittedName>
</protein>
<dbReference type="EMBL" id="KT820662">
    <property type="protein sequence ID" value="ALH23377.1"/>
    <property type="molecule type" value="Genomic_DNA"/>
</dbReference>
<name>A0A0N7G7P7_9VIRU</name>
<keyword evidence="2" id="KW-1185">Reference proteome</keyword>
<evidence type="ECO:0000313" key="1">
    <source>
        <dbReference type="EMBL" id="ALH23377.1"/>
    </source>
</evidence>
<proteinExistence type="predicted"/>
<dbReference type="Proteomes" id="UP000203826">
    <property type="component" value="Segment"/>
</dbReference>